<dbReference type="Proteomes" id="UP001590950">
    <property type="component" value="Unassembled WGS sequence"/>
</dbReference>
<evidence type="ECO:0000313" key="1">
    <source>
        <dbReference type="EMBL" id="KAL2040757.1"/>
    </source>
</evidence>
<dbReference type="InterPro" id="IPR043519">
    <property type="entry name" value="NT_sf"/>
</dbReference>
<accession>A0ABR4A8N6</accession>
<comment type="caution">
    <text evidence="1">The sequence shown here is derived from an EMBL/GenBank/DDBJ whole genome shotgun (WGS) entry which is preliminary data.</text>
</comment>
<protein>
    <submittedName>
        <fullName evidence="1">Uncharacterized protein</fullName>
    </submittedName>
</protein>
<name>A0ABR4A8N6_9LECA</name>
<gene>
    <name evidence="1" type="ORF">N7G274_006736</name>
</gene>
<proteinExistence type="predicted"/>
<dbReference type="SUPFAM" id="SSF81301">
    <property type="entry name" value="Nucleotidyltransferase"/>
    <property type="match status" value="1"/>
</dbReference>
<keyword evidence="2" id="KW-1185">Reference proteome</keyword>
<sequence>MGGKAFTSGLTPLDTPRMPPELYYSLRDHCLCLLFPLYEEVATPIEAPSKTSYGDIDILVSQPKSSSKPPSTRIIAKNLSAIRIFTTPGSHTTSFALPYPNRSDAYVQVDVHLCPPETFHWQLFHQSHGDLWNLLGTTIRPFGLTANDAGLHLRIPEIEEFNRKRGMLLMTRQPDEVLDFLGLDPDVYAQPFESVEVMYEFVVACRFFRGESYTRDELRANDRKRMVQRDVYRRFVDEWLPANVTFVKTRPRETMPWLMREHMQEAALERWGKKEKFEIRIGEWRRERRELLGKQEGRQKRKDDALELEKYVGAWVNWLEGGGNVE</sequence>
<reference evidence="1 2" key="1">
    <citation type="submission" date="2024-09" db="EMBL/GenBank/DDBJ databases">
        <title>Rethinking Asexuality: The Enigmatic Case of Functional Sexual Genes in Lepraria (Stereocaulaceae).</title>
        <authorList>
            <person name="Doellman M."/>
            <person name="Sun Y."/>
            <person name="Barcenas-Pena A."/>
            <person name="Lumbsch H.T."/>
            <person name="Grewe F."/>
        </authorList>
    </citation>
    <scope>NUCLEOTIDE SEQUENCE [LARGE SCALE GENOMIC DNA]</scope>
    <source>
        <strain evidence="1 2">Mercado 3170</strain>
    </source>
</reference>
<organism evidence="1 2">
    <name type="scientific">Stereocaulon virgatum</name>
    <dbReference type="NCBI Taxonomy" id="373712"/>
    <lineage>
        <taxon>Eukaryota</taxon>
        <taxon>Fungi</taxon>
        <taxon>Dikarya</taxon>
        <taxon>Ascomycota</taxon>
        <taxon>Pezizomycotina</taxon>
        <taxon>Lecanoromycetes</taxon>
        <taxon>OSLEUM clade</taxon>
        <taxon>Lecanoromycetidae</taxon>
        <taxon>Lecanorales</taxon>
        <taxon>Lecanorineae</taxon>
        <taxon>Stereocaulaceae</taxon>
        <taxon>Stereocaulon</taxon>
    </lineage>
</organism>
<evidence type="ECO:0000313" key="2">
    <source>
        <dbReference type="Proteomes" id="UP001590950"/>
    </source>
</evidence>
<dbReference type="EMBL" id="JBEFKJ010000020">
    <property type="protein sequence ID" value="KAL2040757.1"/>
    <property type="molecule type" value="Genomic_DNA"/>
</dbReference>